<comment type="caution">
    <text evidence="1">The sequence shown here is derived from an EMBL/GenBank/DDBJ whole genome shotgun (WGS) entry which is preliminary data.</text>
</comment>
<keyword evidence="2" id="KW-1185">Reference proteome</keyword>
<reference evidence="1" key="1">
    <citation type="submission" date="2020-03" db="EMBL/GenBank/DDBJ databases">
        <title>Castanea mollissima Vanexum genome sequencing.</title>
        <authorList>
            <person name="Staton M."/>
        </authorList>
    </citation>
    <scope>NUCLEOTIDE SEQUENCE</scope>
    <source>
        <tissue evidence="1">Leaf</tissue>
    </source>
</reference>
<dbReference type="EMBL" id="JRKL02008263">
    <property type="protein sequence ID" value="KAF3947026.1"/>
    <property type="molecule type" value="Genomic_DNA"/>
</dbReference>
<dbReference type="Proteomes" id="UP000737018">
    <property type="component" value="Unassembled WGS sequence"/>
</dbReference>
<accession>A0A8J4QJE1</accession>
<name>A0A8J4QJE1_9ROSI</name>
<evidence type="ECO:0000313" key="1">
    <source>
        <dbReference type="EMBL" id="KAF3947026.1"/>
    </source>
</evidence>
<dbReference type="AlphaFoldDB" id="A0A8J4QJE1"/>
<organism evidence="1 2">
    <name type="scientific">Castanea mollissima</name>
    <name type="common">Chinese chestnut</name>
    <dbReference type="NCBI Taxonomy" id="60419"/>
    <lineage>
        <taxon>Eukaryota</taxon>
        <taxon>Viridiplantae</taxon>
        <taxon>Streptophyta</taxon>
        <taxon>Embryophyta</taxon>
        <taxon>Tracheophyta</taxon>
        <taxon>Spermatophyta</taxon>
        <taxon>Magnoliopsida</taxon>
        <taxon>eudicotyledons</taxon>
        <taxon>Gunneridae</taxon>
        <taxon>Pentapetalae</taxon>
        <taxon>rosids</taxon>
        <taxon>fabids</taxon>
        <taxon>Fagales</taxon>
        <taxon>Fagaceae</taxon>
        <taxon>Castanea</taxon>
    </lineage>
</organism>
<proteinExistence type="predicted"/>
<evidence type="ECO:0000313" key="2">
    <source>
        <dbReference type="Proteomes" id="UP000737018"/>
    </source>
</evidence>
<sequence>MKQVRHHHGLRSCQGHKHNHLANERCPSATQKATDMANSVDRRINNNVTCLDEPEGSDRTSMEPRLKVLISRTRTFLAMLVAIISPLETKVMSTFQRVMSRDRKLLQELPSEIEANVVMAKTRYVICM</sequence>
<gene>
    <name evidence="1" type="ORF">CMV_026784</name>
</gene>
<protein>
    <submittedName>
        <fullName evidence="1">Uncharacterized protein</fullName>
    </submittedName>
</protein>